<evidence type="ECO:0000313" key="1">
    <source>
        <dbReference type="EMBL" id="RLP79193.1"/>
    </source>
</evidence>
<reference evidence="1 2" key="1">
    <citation type="submission" date="2018-10" db="EMBL/GenBank/DDBJ databases">
        <authorList>
            <person name="Li J."/>
        </authorList>
    </citation>
    <scope>NUCLEOTIDE SEQUENCE [LARGE SCALE GENOMIC DNA]</scope>
    <source>
        <strain evidence="1 2">JCM 11654</strain>
    </source>
</reference>
<sequence>MNRVANAIGLAKPGRRMVIFAPSDEVMAVVLDRLYRRKFQDSALDLNPVLGATMYSTTVRVLKYGSNLRGFFYDAVAEVLLPFLAFTTRSVRNAMPGNVAIVCERRGPQETILTLSLIQSDTSGAVNAAAIFCAVIEEIATHFRSQGRLIEEGTDTKPRHLDPDSPANQYRFAVLKKLARTQGQRG</sequence>
<keyword evidence="2" id="KW-1185">Reference proteome</keyword>
<protein>
    <submittedName>
        <fullName evidence="1">Uncharacterized protein</fullName>
    </submittedName>
</protein>
<comment type="caution">
    <text evidence="1">The sequence shown here is derived from an EMBL/GenBank/DDBJ whole genome shotgun (WGS) entry which is preliminary data.</text>
</comment>
<dbReference type="RefSeq" id="WP_121689371.1">
    <property type="nucleotide sequence ID" value="NZ_RCUY01000015.1"/>
</dbReference>
<evidence type="ECO:0000313" key="2">
    <source>
        <dbReference type="Proteomes" id="UP000269438"/>
    </source>
</evidence>
<proteinExistence type="predicted"/>
<accession>A0A3L7AFI9</accession>
<name>A0A3L7AFI9_9MICO</name>
<dbReference type="EMBL" id="RCUY01000015">
    <property type="protein sequence ID" value="RLP79193.1"/>
    <property type="molecule type" value="Genomic_DNA"/>
</dbReference>
<organism evidence="1 2">
    <name type="scientific">Mycetocola lacteus</name>
    <dbReference type="NCBI Taxonomy" id="76637"/>
    <lineage>
        <taxon>Bacteria</taxon>
        <taxon>Bacillati</taxon>
        <taxon>Actinomycetota</taxon>
        <taxon>Actinomycetes</taxon>
        <taxon>Micrococcales</taxon>
        <taxon>Microbacteriaceae</taxon>
        <taxon>Mycetocola</taxon>
    </lineage>
</organism>
<dbReference type="AlphaFoldDB" id="A0A3L7AFI9"/>
<gene>
    <name evidence="1" type="ORF">D9V34_15410</name>
</gene>
<dbReference type="Proteomes" id="UP000269438">
    <property type="component" value="Unassembled WGS sequence"/>
</dbReference>